<evidence type="ECO:0000256" key="1">
    <source>
        <dbReference type="ARBA" id="ARBA00008832"/>
    </source>
</evidence>
<evidence type="ECO:0000256" key="11">
    <source>
        <dbReference type="PROSITE-ProRule" id="PRU10141"/>
    </source>
</evidence>
<evidence type="ECO:0000256" key="9">
    <source>
        <dbReference type="ARBA" id="ARBA00047592"/>
    </source>
</evidence>
<feature type="region of interest" description="Disordered" evidence="12">
    <location>
        <begin position="505"/>
        <end position="526"/>
    </location>
</feature>
<protein>
    <recommendedName>
        <fullName evidence="2">mitogen-activated protein kinase</fullName>
        <ecNumber evidence="2">2.7.11.24</ecNumber>
    </recommendedName>
</protein>
<dbReference type="GO" id="GO:0004707">
    <property type="term" value="F:MAP kinase activity"/>
    <property type="evidence" value="ECO:0007669"/>
    <property type="project" value="UniProtKB-EC"/>
</dbReference>
<evidence type="ECO:0000256" key="10">
    <source>
        <dbReference type="ARBA" id="ARBA00048312"/>
    </source>
</evidence>
<keyword evidence="15" id="KW-1185">Reference proteome</keyword>
<keyword evidence="7" id="KW-0418">Kinase</keyword>
<feature type="domain" description="Protein kinase" evidence="13">
    <location>
        <begin position="26"/>
        <end position="317"/>
    </location>
</feature>
<dbReference type="EC" id="2.7.11.24" evidence="2"/>
<feature type="compositionally biased region" description="Polar residues" evidence="12">
    <location>
        <begin position="415"/>
        <end position="432"/>
    </location>
</feature>
<feature type="compositionally biased region" description="Basic and acidic residues" evidence="12">
    <location>
        <begin position="435"/>
        <end position="453"/>
    </location>
</feature>
<evidence type="ECO:0000256" key="12">
    <source>
        <dbReference type="SAM" id="MobiDB-lite"/>
    </source>
</evidence>
<evidence type="ECO:0000256" key="2">
    <source>
        <dbReference type="ARBA" id="ARBA00012411"/>
    </source>
</evidence>
<organism evidence="14 15">
    <name type="scientific">Salix dunnii</name>
    <dbReference type="NCBI Taxonomy" id="1413687"/>
    <lineage>
        <taxon>Eukaryota</taxon>
        <taxon>Viridiplantae</taxon>
        <taxon>Streptophyta</taxon>
        <taxon>Embryophyta</taxon>
        <taxon>Tracheophyta</taxon>
        <taxon>Spermatophyta</taxon>
        <taxon>Magnoliopsida</taxon>
        <taxon>eudicotyledons</taxon>
        <taxon>Gunneridae</taxon>
        <taxon>Pentapetalae</taxon>
        <taxon>rosids</taxon>
        <taxon>fabids</taxon>
        <taxon>Malpighiales</taxon>
        <taxon>Salicaceae</taxon>
        <taxon>Saliceae</taxon>
        <taxon>Salix</taxon>
    </lineage>
</organism>
<dbReference type="AlphaFoldDB" id="A0A835KBB9"/>
<dbReference type="PROSITE" id="PS50011">
    <property type="entry name" value="PROTEIN_KINASE_DOM"/>
    <property type="match status" value="1"/>
</dbReference>
<dbReference type="Proteomes" id="UP000657918">
    <property type="component" value="Unassembled WGS sequence"/>
</dbReference>
<keyword evidence="6 11" id="KW-0547">Nucleotide-binding</keyword>
<evidence type="ECO:0000256" key="6">
    <source>
        <dbReference type="ARBA" id="ARBA00022741"/>
    </source>
</evidence>
<evidence type="ECO:0000256" key="7">
    <source>
        <dbReference type="ARBA" id="ARBA00022777"/>
    </source>
</evidence>
<evidence type="ECO:0000256" key="3">
    <source>
        <dbReference type="ARBA" id="ARBA00022527"/>
    </source>
</evidence>
<dbReference type="InterPro" id="IPR003527">
    <property type="entry name" value="MAP_kinase_CS"/>
</dbReference>
<comment type="catalytic activity">
    <reaction evidence="9">
        <text>L-threonyl-[protein] + ATP = O-phospho-L-threonyl-[protein] + ADP + H(+)</text>
        <dbReference type="Rhea" id="RHEA:46608"/>
        <dbReference type="Rhea" id="RHEA-COMP:11060"/>
        <dbReference type="Rhea" id="RHEA-COMP:11605"/>
        <dbReference type="ChEBI" id="CHEBI:15378"/>
        <dbReference type="ChEBI" id="CHEBI:30013"/>
        <dbReference type="ChEBI" id="CHEBI:30616"/>
        <dbReference type="ChEBI" id="CHEBI:61977"/>
        <dbReference type="ChEBI" id="CHEBI:456216"/>
        <dbReference type="EC" id="2.7.11.24"/>
    </reaction>
</comment>
<evidence type="ECO:0000256" key="8">
    <source>
        <dbReference type="ARBA" id="ARBA00022840"/>
    </source>
</evidence>
<reference evidence="14 15" key="1">
    <citation type="submission" date="2020-10" db="EMBL/GenBank/DDBJ databases">
        <title>Plant Genome Project.</title>
        <authorList>
            <person name="Zhang R.-G."/>
        </authorList>
    </citation>
    <scope>NUCLEOTIDE SEQUENCE [LARGE SCALE GENOMIC DNA]</scope>
    <source>
        <strain evidence="14">FAFU-HL-1</strain>
        <tissue evidence="14">Leaf</tissue>
    </source>
</reference>
<keyword evidence="4" id="KW-0597">Phosphoprotein</keyword>
<sequence length="621" mass="70972">MQQQDYRKKNSTEMDFFSEYGDATRYKIQEVIGKGSYGVVCSAIDTHTGEKVAIKKIHDIFEHISDAARILREIKLLRLLRHPDIVEIKHIMLPPSRRDFKDIYVVFELMESDLHQVIKANDDLTREHYQFFLYQLLRALKYIHTANVYHRDLKPKNILANANCKLKICDFGLARVAFNDTPSTIFWTDYVATRWYRAPELCGSFFSKYTPAIDIWSIGCIFAEVLTGKPLFPGKNVVHQLDLMTDLLGTPSLDTISRVRNDKARRYLTSMRKKPPVPFAQKFPNADPLALCLLERLLAFDPKDRPTAEEALGDPYFKGLSKVEREPSCQPISKMEFEFERRRVTKEDIRELIFREILEYHPQLLKDYVNGTERTNFLYPSAVDQFRKQFAHLEENGGKSAPVIPLERKHVSLPRSTVVHSSSVPSKEQPNLASFKDRHSPEEVYNKNPRDSEGIPVNISRTLQAQQRIPLAKPGKVAGSVVPYENGSITKDSYDPRTYIRNTALPPQSVPSSYCHRKSSTGKLERSTMEAERDLSSQKQVQQCGMAAKYAPDVAINIDSSPFFMTRVGVNKVEHVDDRVMIDPSLLHTKAQYGGISSATTASRDGHRKVGTVQYGMTRMY</sequence>
<dbReference type="Pfam" id="PF00069">
    <property type="entry name" value="Pkinase"/>
    <property type="match status" value="1"/>
</dbReference>
<accession>A0A835KBB9</accession>
<evidence type="ECO:0000256" key="5">
    <source>
        <dbReference type="ARBA" id="ARBA00022679"/>
    </source>
</evidence>
<dbReference type="InterPro" id="IPR050117">
    <property type="entry name" value="MAPK"/>
</dbReference>
<comment type="catalytic activity">
    <reaction evidence="10">
        <text>L-seryl-[protein] + ATP = O-phospho-L-seryl-[protein] + ADP + H(+)</text>
        <dbReference type="Rhea" id="RHEA:17989"/>
        <dbReference type="Rhea" id="RHEA-COMP:9863"/>
        <dbReference type="Rhea" id="RHEA-COMP:11604"/>
        <dbReference type="ChEBI" id="CHEBI:15378"/>
        <dbReference type="ChEBI" id="CHEBI:29999"/>
        <dbReference type="ChEBI" id="CHEBI:30616"/>
        <dbReference type="ChEBI" id="CHEBI:83421"/>
        <dbReference type="ChEBI" id="CHEBI:456216"/>
        <dbReference type="EC" id="2.7.11.24"/>
    </reaction>
</comment>
<dbReference type="EMBL" id="JADGMS010000005">
    <property type="protein sequence ID" value="KAF9682816.1"/>
    <property type="molecule type" value="Genomic_DNA"/>
</dbReference>
<dbReference type="SUPFAM" id="SSF56112">
    <property type="entry name" value="Protein kinase-like (PK-like)"/>
    <property type="match status" value="1"/>
</dbReference>
<proteinExistence type="inferred from homology"/>
<evidence type="ECO:0000313" key="14">
    <source>
        <dbReference type="EMBL" id="KAF9682816.1"/>
    </source>
</evidence>
<dbReference type="Gene3D" id="1.10.510.10">
    <property type="entry name" value="Transferase(Phosphotransferase) domain 1"/>
    <property type="match status" value="1"/>
</dbReference>
<keyword evidence="3" id="KW-0723">Serine/threonine-protein kinase</keyword>
<name>A0A835KBB9_9ROSI</name>
<feature type="binding site" evidence="11">
    <location>
        <position position="56"/>
    </location>
    <ligand>
        <name>ATP</name>
        <dbReference type="ChEBI" id="CHEBI:30616"/>
    </ligand>
</feature>
<dbReference type="CDD" id="cd07859">
    <property type="entry name" value="STKc_TDY_MAPK"/>
    <property type="match status" value="1"/>
</dbReference>
<keyword evidence="8 11" id="KW-0067">ATP-binding</keyword>
<evidence type="ECO:0000259" key="13">
    <source>
        <dbReference type="PROSITE" id="PS50011"/>
    </source>
</evidence>
<dbReference type="OrthoDB" id="2396at2759"/>
<dbReference type="Gene3D" id="3.30.200.20">
    <property type="entry name" value="Phosphorylase Kinase, domain 1"/>
    <property type="match status" value="1"/>
</dbReference>
<keyword evidence="5" id="KW-0808">Transferase</keyword>
<dbReference type="PROSITE" id="PS01351">
    <property type="entry name" value="MAPK"/>
    <property type="match status" value="1"/>
</dbReference>
<gene>
    <name evidence="14" type="ORF">SADUNF_Sadunf05G0147600</name>
</gene>
<feature type="region of interest" description="Disordered" evidence="12">
    <location>
        <begin position="415"/>
        <end position="455"/>
    </location>
</feature>
<dbReference type="InterPro" id="IPR017441">
    <property type="entry name" value="Protein_kinase_ATP_BS"/>
</dbReference>
<dbReference type="FunFam" id="3.30.200.20:FF:000046">
    <property type="entry name" value="Mitogen-activated protein kinase"/>
    <property type="match status" value="1"/>
</dbReference>
<comment type="similarity">
    <text evidence="1">Belongs to the protein kinase superfamily. CMGC Ser/Thr protein kinase family. MAP kinase subfamily.</text>
</comment>
<dbReference type="FunFam" id="1.10.510.10:FF:000017">
    <property type="entry name" value="Mitogen-activated protein kinase"/>
    <property type="match status" value="1"/>
</dbReference>
<evidence type="ECO:0000313" key="15">
    <source>
        <dbReference type="Proteomes" id="UP000657918"/>
    </source>
</evidence>
<dbReference type="InterPro" id="IPR011009">
    <property type="entry name" value="Kinase-like_dom_sf"/>
</dbReference>
<dbReference type="GO" id="GO:0005524">
    <property type="term" value="F:ATP binding"/>
    <property type="evidence" value="ECO:0007669"/>
    <property type="project" value="UniProtKB-UniRule"/>
</dbReference>
<evidence type="ECO:0000256" key="4">
    <source>
        <dbReference type="ARBA" id="ARBA00022553"/>
    </source>
</evidence>
<comment type="caution">
    <text evidence="14">The sequence shown here is derived from an EMBL/GenBank/DDBJ whole genome shotgun (WGS) entry which is preliminary data.</text>
</comment>
<dbReference type="InterPro" id="IPR000719">
    <property type="entry name" value="Prot_kinase_dom"/>
</dbReference>
<dbReference type="PANTHER" id="PTHR24055">
    <property type="entry name" value="MITOGEN-ACTIVATED PROTEIN KINASE"/>
    <property type="match status" value="1"/>
</dbReference>
<dbReference type="SMART" id="SM00220">
    <property type="entry name" value="S_TKc"/>
    <property type="match status" value="1"/>
</dbReference>
<dbReference type="PROSITE" id="PS00107">
    <property type="entry name" value="PROTEIN_KINASE_ATP"/>
    <property type="match status" value="1"/>
</dbReference>